<protein>
    <submittedName>
        <fullName evidence="3">Uncharacterized protein</fullName>
    </submittedName>
</protein>
<reference evidence="3" key="1">
    <citation type="submission" date="2018-11" db="EMBL/GenBank/DDBJ databases">
        <authorList>
            <person name="Alioto T."/>
            <person name="Alioto T."/>
        </authorList>
    </citation>
    <scope>NUCLEOTIDE SEQUENCE</scope>
</reference>
<proteinExistence type="predicted"/>
<name>A0A8B6E0I7_MYTGA</name>
<accession>A0A8B6E0I7</accession>
<keyword evidence="4" id="KW-1185">Reference proteome</keyword>
<evidence type="ECO:0000313" key="3">
    <source>
        <dbReference type="EMBL" id="VDI27883.1"/>
    </source>
</evidence>
<feature type="compositionally biased region" description="Polar residues" evidence="2">
    <location>
        <begin position="426"/>
        <end position="438"/>
    </location>
</feature>
<organism evidence="3 4">
    <name type="scientific">Mytilus galloprovincialis</name>
    <name type="common">Mediterranean mussel</name>
    <dbReference type="NCBI Taxonomy" id="29158"/>
    <lineage>
        <taxon>Eukaryota</taxon>
        <taxon>Metazoa</taxon>
        <taxon>Spiralia</taxon>
        <taxon>Lophotrochozoa</taxon>
        <taxon>Mollusca</taxon>
        <taxon>Bivalvia</taxon>
        <taxon>Autobranchia</taxon>
        <taxon>Pteriomorphia</taxon>
        <taxon>Mytilida</taxon>
        <taxon>Mytiloidea</taxon>
        <taxon>Mytilidae</taxon>
        <taxon>Mytilinae</taxon>
        <taxon>Mytilus</taxon>
    </lineage>
</organism>
<comment type="caution">
    <text evidence="3">The sequence shown here is derived from an EMBL/GenBank/DDBJ whole genome shotgun (WGS) entry which is preliminary data.</text>
</comment>
<evidence type="ECO:0000256" key="1">
    <source>
        <dbReference type="SAM" id="Coils"/>
    </source>
</evidence>
<sequence length="438" mass="50162">MSKKQHASPKKLEIWSSHLISNKVGNHLPYDEPKNISSKIYKWINWHTQQFICKNVEHQPHIKRQSHVNGHICDFGQKQIICGRVKIPSLLISSIITGSNKRGNPDSPDSLPATQKQSTRQIRRRHSNSIGDLRGVTVGERKTPTLRKTVADKVLDALNSPEVLNVMIPLLSQKISDTLTPIIEQEAKKFVDIQIQPLLKQIKEQETVIQTHKQHILKQFIQISNLEQATSNHITTIKEQGKDLDCLSDEIADLKIRVESQEQYSRRTSLRFHNIPVPVDNHGKILQPVNTDEIVLDIIRNKLNINIDLNDIGRSHVIGKARKGRSQVIVRFISYRMKHLVYSNKKELKGDTHGIFITENLSQYRTELVKSLADMKKQNQISAYWTADGRIFVKKSENSRKLIIQNWQDVGDLRPPLKRPAAYDNQPDSANQKSGDHE</sequence>
<feature type="coiled-coil region" evidence="1">
    <location>
        <begin position="237"/>
        <end position="264"/>
    </location>
</feature>
<evidence type="ECO:0000313" key="4">
    <source>
        <dbReference type="Proteomes" id="UP000596742"/>
    </source>
</evidence>
<gene>
    <name evidence="3" type="ORF">MGAL_10B011633</name>
</gene>
<keyword evidence="1" id="KW-0175">Coiled coil</keyword>
<dbReference type="Proteomes" id="UP000596742">
    <property type="component" value="Unassembled WGS sequence"/>
</dbReference>
<feature type="region of interest" description="Disordered" evidence="2">
    <location>
        <begin position="98"/>
        <end position="132"/>
    </location>
</feature>
<dbReference type="AlphaFoldDB" id="A0A8B6E0I7"/>
<evidence type="ECO:0000256" key="2">
    <source>
        <dbReference type="SAM" id="MobiDB-lite"/>
    </source>
</evidence>
<dbReference type="OrthoDB" id="7378959at2759"/>
<feature type="region of interest" description="Disordered" evidence="2">
    <location>
        <begin position="413"/>
        <end position="438"/>
    </location>
</feature>
<dbReference type="EMBL" id="UYJE01004423">
    <property type="protein sequence ID" value="VDI27883.1"/>
    <property type="molecule type" value="Genomic_DNA"/>
</dbReference>